<dbReference type="AlphaFoldDB" id="A0A9Q4D7L7"/>
<evidence type="ECO:0000313" key="1">
    <source>
        <dbReference type="EMBL" id="MCY1595172.1"/>
    </source>
</evidence>
<reference evidence="1" key="1">
    <citation type="journal article" date="2022" name="Int. J. Mol. Sci.">
        <title>Phenotypic and genotypic virulence characterisation of Staphylococcus pettenkoferi strains isolated from human bloodstream and diabetic foot infections.</title>
        <authorList>
            <person name="Magnan C."/>
        </authorList>
    </citation>
    <scope>NUCLEOTIDE SEQUENCE</scope>
    <source>
        <strain evidence="1">NSP020P</strain>
    </source>
</reference>
<protein>
    <submittedName>
        <fullName evidence="1">Uncharacterized protein</fullName>
    </submittedName>
</protein>
<gene>
    <name evidence="1" type="ORF">NW112_07960</name>
</gene>
<accession>A0A9Q4D7L7</accession>
<organism evidence="1 2">
    <name type="scientific">Staphylococcus pettenkoferi</name>
    <dbReference type="NCBI Taxonomy" id="170573"/>
    <lineage>
        <taxon>Bacteria</taxon>
        <taxon>Bacillati</taxon>
        <taxon>Bacillota</taxon>
        <taxon>Bacilli</taxon>
        <taxon>Bacillales</taxon>
        <taxon>Staphylococcaceae</taxon>
        <taxon>Staphylococcus</taxon>
    </lineage>
</organism>
<sequence>MSNQLLTTNRLIRRLYQLEELSDYLNKILDEQITYRNFNEIDHITDVARWHIVLILSKLYRNQARYGKKADGYKLEMYTDKEILEKVIVSPELEELESLDLTARLEEWYYEVALKDDLNLVKSLPYLGVDFNDGGPEVFEQYRQNEIKVLRMLFEKNPWILSQFSSQYFRENKLMKLIDSAFIAAHQQYYFQGIAGEIAQELIRRCRVGHPSSGC</sequence>
<proteinExistence type="predicted"/>
<dbReference type="Proteomes" id="UP001081438">
    <property type="component" value="Unassembled WGS sequence"/>
</dbReference>
<dbReference type="RefSeq" id="WP_268209805.1">
    <property type="nucleotide sequence ID" value="NZ_JANSKS010000002.1"/>
</dbReference>
<evidence type="ECO:0000313" key="2">
    <source>
        <dbReference type="Proteomes" id="UP001081438"/>
    </source>
</evidence>
<comment type="caution">
    <text evidence="1">The sequence shown here is derived from an EMBL/GenBank/DDBJ whole genome shotgun (WGS) entry which is preliminary data.</text>
</comment>
<dbReference type="EMBL" id="JANSKX010000025">
    <property type="protein sequence ID" value="MCY1595172.1"/>
    <property type="molecule type" value="Genomic_DNA"/>
</dbReference>
<name>A0A9Q4D7L7_9STAP</name>